<dbReference type="Proteomes" id="UP000756132">
    <property type="component" value="Chromosome 2"/>
</dbReference>
<evidence type="ECO:0000313" key="1">
    <source>
        <dbReference type="EMBL" id="UJO14073.1"/>
    </source>
</evidence>
<reference evidence="1" key="2">
    <citation type="journal article" date="2022" name="Microb. Genom.">
        <title>A chromosome-scale genome assembly of the tomato pathogen Cladosporium fulvum reveals a compartmentalized genome architecture and the presence of a dispensable chromosome.</title>
        <authorList>
            <person name="Zaccaron A.Z."/>
            <person name="Chen L.H."/>
            <person name="Samaras A."/>
            <person name="Stergiopoulos I."/>
        </authorList>
    </citation>
    <scope>NUCLEOTIDE SEQUENCE</scope>
    <source>
        <strain evidence="1">Race5_Kim</strain>
    </source>
</reference>
<sequence>MGMSAEEEVSSVVVGAMASEVLLLGGVSELLDVVEESNGLEDRVGEDVASLVDEEVAISGALLVIEFDEADPAAVEDGLELKDTIADDVASTAVEDGLELGGVIEDEVDLPAEADWLELEVPLLACTFELLDVAGEEVEVVVGADEEGVFRLKLEDELNSVLDLREVGDGSDEDEGLLAGSGDMITDELVCALGEVARPTLEVVVLEACPEERPMTDEISPSELVTEDESKLEILPSAAVEGAVWVSELFELLLVCELTVDDVVATSKEVELTSSLRQEIVP</sequence>
<proteinExistence type="predicted"/>
<name>A0A9Q8LAX2_PASFU</name>
<organism evidence="1 2">
    <name type="scientific">Passalora fulva</name>
    <name type="common">Tomato leaf mold</name>
    <name type="synonym">Cladosporium fulvum</name>
    <dbReference type="NCBI Taxonomy" id="5499"/>
    <lineage>
        <taxon>Eukaryota</taxon>
        <taxon>Fungi</taxon>
        <taxon>Dikarya</taxon>
        <taxon>Ascomycota</taxon>
        <taxon>Pezizomycotina</taxon>
        <taxon>Dothideomycetes</taxon>
        <taxon>Dothideomycetidae</taxon>
        <taxon>Mycosphaerellales</taxon>
        <taxon>Mycosphaerellaceae</taxon>
        <taxon>Fulvia</taxon>
    </lineage>
</organism>
<gene>
    <name evidence="1" type="ORF">CLAFUR5_02529</name>
</gene>
<reference evidence="1" key="1">
    <citation type="submission" date="2021-12" db="EMBL/GenBank/DDBJ databases">
        <authorList>
            <person name="Zaccaron A."/>
            <person name="Stergiopoulos I."/>
        </authorList>
    </citation>
    <scope>NUCLEOTIDE SEQUENCE</scope>
    <source>
        <strain evidence="1">Race5_Kim</strain>
    </source>
</reference>
<dbReference type="EMBL" id="CP090164">
    <property type="protein sequence ID" value="UJO14073.1"/>
    <property type="molecule type" value="Genomic_DNA"/>
</dbReference>
<keyword evidence="2" id="KW-1185">Reference proteome</keyword>
<dbReference type="AlphaFoldDB" id="A0A9Q8LAX2"/>
<dbReference type="GeneID" id="71982407"/>
<accession>A0A9Q8LAX2</accession>
<protein>
    <submittedName>
        <fullName evidence="1">Uncharacterized protein</fullName>
    </submittedName>
</protein>
<dbReference type="RefSeq" id="XP_047758439.1">
    <property type="nucleotide sequence ID" value="XM_047901677.1"/>
</dbReference>
<evidence type="ECO:0000313" key="2">
    <source>
        <dbReference type="Proteomes" id="UP000756132"/>
    </source>
</evidence>
<dbReference type="KEGG" id="ffu:CLAFUR5_02529"/>